<dbReference type="Proteomes" id="UP000095085">
    <property type="component" value="Unassembled WGS sequence"/>
</dbReference>
<keyword evidence="2" id="KW-1185">Reference proteome</keyword>
<sequence>MNNQELFKLLKNSKVAQVASPLSPKLRRSTSVPTHQIIHTPQSSAHRSNYGLKTSLPRQVGRSHVVFNDLDNFKGMPDVEKYSGQYYNLLKFKESGMVLKRRPNEPNPLFPSEVTKSKSFGSLEEDGNILSAFKLKNDASSRDVLKIIRKNPELHSKFQNWLLENNPEAILINNPANIERLLKEFIGSDRGVSKNKVKVSDFTRKLGKTARSSIASKVQGTAGFSYSQKGRLSNTPNGVKYNIIAPGRLVDDREAAIGGFVSQLSDRSVTLQSNYSKSYPGKHSRQFVMPFKLREAELNHEGKVRISSEGVIAGSWMNRMDIPLNSKNSFTPANPNFDNADARNSDNSSLENLLGILSSDTKN</sequence>
<gene>
    <name evidence="1" type="ORF">HYPBUDRAFT_133051</name>
</gene>
<evidence type="ECO:0000313" key="2">
    <source>
        <dbReference type="Proteomes" id="UP000095085"/>
    </source>
</evidence>
<organism evidence="1 2">
    <name type="scientific">Hyphopichia burtonii NRRL Y-1933</name>
    <dbReference type="NCBI Taxonomy" id="984485"/>
    <lineage>
        <taxon>Eukaryota</taxon>
        <taxon>Fungi</taxon>
        <taxon>Dikarya</taxon>
        <taxon>Ascomycota</taxon>
        <taxon>Saccharomycotina</taxon>
        <taxon>Pichiomycetes</taxon>
        <taxon>Debaryomycetaceae</taxon>
        <taxon>Hyphopichia</taxon>
    </lineage>
</organism>
<protein>
    <submittedName>
        <fullName evidence="1">Mitochondrial ribosomal protein L51</fullName>
    </submittedName>
</protein>
<dbReference type="EMBL" id="KV454538">
    <property type="protein sequence ID" value="ODV70124.1"/>
    <property type="molecule type" value="Genomic_DNA"/>
</dbReference>
<dbReference type="GO" id="GO:0003735">
    <property type="term" value="F:structural constituent of ribosome"/>
    <property type="evidence" value="ECO:0007669"/>
    <property type="project" value="TreeGrafter"/>
</dbReference>
<dbReference type="PANTHER" id="PTHR28058">
    <property type="entry name" value="37S RIBOSOMAL PROTEIN MRP51, MITOCHONDRIAL"/>
    <property type="match status" value="1"/>
</dbReference>
<dbReference type="GO" id="GO:0005763">
    <property type="term" value="C:mitochondrial small ribosomal subunit"/>
    <property type="evidence" value="ECO:0007669"/>
    <property type="project" value="TreeGrafter"/>
</dbReference>
<dbReference type="STRING" id="984485.A0A1E4RS53"/>
<keyword evidence="1" id="KW-0687">Ribonucleoprotein</keyword>
<keyword evidence="1" id="KW-0689">Ribosomal protein</keyword>
<dbReference type="GeneID" id="30994054"/>
<dbReference type="RefSeq" id="XP_020079191.1">
    <property type="nucleotide sequence ID" value="XM_020219504.1"/>
</dbReference>
<dbReference type="PIRSF" id="PIRSF018156">
    <property type="entry name" value="MRPL51_fungal"/>
    <property type="match status" value="1"/>
</dbReference>
<accession>A0A1E4RS53</accession>
<dbReference type="Pfam" id="PF11709">
    <property type="entry name" value="Mit_ribos_Mrp51"/>
    <property type="match status" value="1"/>
</dbReference>
<dbReference type="OrthoDB" id="2735536at2759"/>
<reference evidence="2" key="1">
    <citation type="submission" date="2016-05" db="EMBL/GenBank/DDBJ databases">
        <title>Comparative genomics of biotechnologically important yeasts.</title>
        <authorList>
            <consortium name="DOE Joint Genome Institute"/>
            <person name="Riley R."/>
            <person name="Haridas S."/>
            <person name="Wolfe K.H."/>
            <person name="Lopes M.R."/>
            <person name="Hittinger C.T."/>
            <person name="Goker M."/>
            <person name="Salamov A."/>
            <person name="Wisecaver J."/>
            <person name="Long T.M."/>
            <person name="Aerts A.L."/>
            <person name="Barry K."/>
            <person name="Choi C."/>
            <person name="Clum A."/>
            <person name="Coughlan A.Y."/>
            <person name="Deshpande S."/>
            <person name="Douglass A.P."/>
            <person name="Hanson S.J."/>
            <person name="Klenk H.-P."/>
            <person name="Labutti K."/>
            <person name="Lapidus A."/>
            <person name="Lindquist E."/>
            <person name="Lipzen A."/>
            <person name="Meier-Kolthoff J.P."/>
            <person name="Ohm R.A."/>
            <person name="Otillar R.P."/>
            <person name="Pangilinan J."/>
            <person name="Peng Y."/>
            <person name="Rokas A."/>
            <person name="Rosa C.A."/>
            <person name="Scheuner C."/>
            <person name="Sibirny A.A."/>
            <person name="Slot J.C."/>
            <person name="Stielow J.B."/>
            <person name="Sun H."/>
            <person name="Kurtzman C.P."/>
            <person name="Blackwell M."/>
            <person name="Grigoriev I.V."/>
            <person name="Jeffries T.W."/>
        </authorList>
    </citation>
    <scope>NUCLEOTIDE SEQUENCE [LARGE SCALE GENOMIC DNA]</scope>
    <source>
        <strain evidence="2">NRRL Y-1933</strain>
    </source>
</reference>
<dbReference type="GO" id="GO:0070124">
    <property type="term" value="P:mitochondrial translational initiation"/>
    <property type="evidence" value="ECO:0007669"/>
    <property type="project" value="TreeGrafter"/>
</dbReference>
<proteinExistence type="predicted"/>
<dbReference type="PANTHER" id="PTHR28058:SF1">
    <property type="entry name" value="SMALL RIBOSOMAL SUBUNIT PROTEIN BS1M"/>
    <property type="match status" value="1"/>
</dbReference>
<evidence type="ECO:0000313" key="1">
    <source>
        <dbReference type="EMBL" id="ODV70124.1"/>
    </source>
</evidence>
<name>A0A1E4RS53_9ASCO</name>
<dbReference type="InterPro" id="IPR016712">
    <property type="entry name" value="Rbsml_bS1m-like"/>
</dbReference>
<dbReference type="AlphaFoldDB" id="A0A1E4RS53"/>